<dbReference type="OrthoDB" id="1921606at2759"/>
<name>A0A565BUY8_9BRAS</name>
<dbReference type="EMBL" id="CABITT030000005">
    <property type="protein sequence ID" value="VVB05214.1"/>
    <property type="molecule type" value="Genomic_DNA"/>
</dbReference>
<protein>
    <submittedName>
        <fullName evidence="1">Uncharacterized protein</fullName>
    </submittedName>
</protein>
<comment type="caution">
    <text evidence="1">The sequence shown here is derived from an EMBL/GenBank/DDBJ whole genome shotgun (WGS) entry which is preliminary data.</text>
</comment>
<dbReference type="AlphaFoldDB" id="A0A565BUY8"/>
<dbReference type="Proteomes" id="UP000489600">
    <property type="component" value="Unassembled WGS sequence"/>
</dbReference>
<dbReference type="PANTHER" id="PTHR36369:SF1">
    <property type="entry name" value="TRANSMEMBRANE PROTEIN"/>
    <property type="match status" value="1"/>
</dbReference>
<evidence type="ECO:0000313" key="1">
    <source>
        <dbReference type="EMBL" id="VVB05214.1"/>
    </source>
</evidence>
<accession>A0A565BUY8</accession>
<reference evidence="1" key="1">
    <citation type="submission" date="2019-07" db="EMBL/GenBank/DDBJ databases">
        <authorList>
            <person name="Dittberner H."/>
        </authorList>
    </citation>
    <scope>NUCLEOTIDE SEQUENCE [LARGE SCALE GENOMIC DNA]</scope>
</reference>
<organism evidence="1 2">
    <name type="scientific">Arabis nemorensis</name>
    <dbReference type="NCBI Taxonomy" id="586526"/>
    <lineage>
        <taxon>Eukaryota</taxon>
        <taxon>Viridiplantae</taxon>
        <taxon>Streptophyta</taxon>
        <taxon>Embryophyta</taxon>
        <taxon>Tracheophyta</taxon>
        <taxon>Spermatophyta</taxon>
        <taxon>Magnoliopsida</taxon>
        <taxon>eudicotyledons</taxon>
        <taxon>Gunneridae</taxon>
        <taxon>Pentapetalae</taxon>
        <taxon>rosids</taxon>
        <taxon>malvids</taxon>
        <taxon>Brassicales</taxon>
        <taxon>Brassicaceae</taxon>
        <taxon>Arabideae</taxon>
        <taxon>Arabis</taxon>
    </lineage>
</organism>
<proteinExistence type="predicted"/>
<evidence type="ECO:0000313" key="2">
    <source>
        <dbReference type="Proteomes" id="UP000489600"/>
    </source>
</evidence>
<sequence length="98" mass="11245">MMVTETEDWSSLLCNDGVTKGKLTVYYDDQEIDGESTTVHYGGGEWWERVVRMRNEADGWYRYVDLTEVNGNVVRLWDAANGVTNGGWVNVLRKECYA</sequence>
<gene>
    <name evidence="1" type="ORF">ANE_LOCUS15658</name>
</gene>
<keyword evidence="2" id="KW-1185">Reference proteome</keyword>
<dbReference type="PANTHER" id="PTHR36369">
    <property type="entry name" value="TRANSMEMBRANE PROTEIN"/>
    <property type="match status" value="1"/>
</dbReference>